<comment type="caution">
    <text evidence="1">The sequence shown here is derived from an EMBL/GenBank/DDBJ whole genome shotgun (WGS) entry which is preliminary data.</text>
</comment>
<sequence>MLNDLFVKPHRTESTLILWFRRLVIFILLLLLLIVFVILSIGVANEVPNVQSTFSPNDSGVPAPVTFDPRFDPSNNISIKFLPKGNIILSSNYNRTNAYYLRLYISITDPTYNASLERPVSMYAFDSDDEFVQSIRKMNHYYLPPVFSVIQYSRIIKKSMVQTLWTYIGFPSDYRTVTYLQTDTHIASIDIGNRNRSNYAMIQIQPKTNTIETQIEQRSNTVAAIFGVIAGLYSASIGFYAILFGTGSAKPWGLMHKCYVLKKQTMEGIKPLVLDSSSSNENYEKRLEDLESLTFSQRVKRLEKFNLFLEDYIVNAQLLYTINKDKNDYSKLLP</sequence>
<organism evidence="1 2">
    <name type="scientific">Racocetra persica</name>
    <dbReference type="NCBI Taxonomy" id="160502"/>
    <lineage>
        <taxon>Eukaryota</taxon>
        <taxon>Fungi</taxon>
        <taxon>Fungi incertae sedis</taxon>
        <taxon>Mucoromycota</taxon>
        <taxon>Glomeromycotina</taxon>
        <taxon>Glomeromycetes</taxon>
        <taxon>Diversisporales</taxon>
        <taxon>Gigasporaceae</taxon>
        <taxon>Racocetra</taxon>
    </lineage>
</organism>
<proteinExistence type="predicted"/>
<dbReference type="EMBL" id="CAJVQC010003045">
    <property type="protein sequence ID" value="CAG8520890.1"/>
    <property type="molecule type" value="Genomic_DNA"/>
</dbReference>
<accession>A0ACA9LB38</accession>
<gene>
    <name evidence="1" type="ORF">RPERSI_LOCUS2695</name>
</gene>
<evidence type="ECO:0000313" key="1">
    <source>
        <dbReference type="EMBL" id="CAG8520890.1"/>
    </source>
</evidence>
<protein>
    <submittedName>
        <fullName evidence="1">19980_t:CDS:1</fullName>
    </submittedName>
</protein>
<reference evidence="1" key="1">
    <citation type="submission" date="2021-06" db="EMBL/GenBank/DDBJ databases">
        <authorList>
            <person name="Kallberg Y."/>
            <person name="Tangrot J."/>
            <person name="Rosling A."/>
        </authorList>
    </citation>
    <scope>NUCLEOTIDE SEQUENCE</scope>
    <source>
        <strain evidence="1">MA461A</strain>
    </source>
</reference>
<name>A0ACA9LB38_9GLOM</name>
<evidence type="ECO:0000313" key="2">
    <source>
        <dbReference type="Proteomes" id="UP000789920"/>
    </source>
</evidence>
<keyword evidence="2" id="KW-1185">Reference proteome</keyword>
<dbReference type="Proteomes" id="UP000789920">
    <property type="component" value="Unassembled WGS sequence"/>
</dbReference>